<dbReference type="Proteomes" id="UP000256373">
    <property type="component" value="Unassembled WGS sequence"/>
</dbReference>
<evidence type="ECO:0000313" key="2">
    <source>
        <dbReference type="Proteomes" id="UP000256373"/>
    </source>
</evidence>
<organism evidence="1 2">
    <name type="scientific">Dyadobacter luteus</name>
    <dbReference type="NCBI Taxonomy" id="2259619"/>
    <lineage>
        <taxon>Bacteria</taxon>
        <taxon>Pseudomonadati</taxon>
        <taxon>Bacteroidota</taxon>
        <taxon>Cytophagia</taxon>
        <taxon>Cytophagales</taxon>
        <taxon>Spirosomataceae</taxon>
        <taxon>Dyadobacter</taxon>
    </lineage>
</organism>
<comment type="caution">
    <text evidence="1">The sequence shown here is derived from an EMBL/GenBank/DDBJ whole genome shotgun (WGS) entry which is preliminary data.</text>
</comment>
<dbReference type="RefSeq" id="WP_115830357.1">
    <property type="nucleotide sequence ID" value="NZ_QNUL01000005.1"/>
</dbReference>
<dbReference type="OrthoDB" id="9554244at2"/>
<sequence length="155" mass="17667">MRYIFLFITIFCLGCATSKVGYLPKSSSEINFDQISAVNDKKSKLWTNETLSEFYIEIPVTDESSLFEGINQSFQKNGYKKGILDVANQTFSAERGMRANEWATFTRVFYKINSTNTQLYVQSEIAQDGTGGWRDNRAKKVAISIAEYFTNNKSE</sequence>
<reference evidence="1 2" key="1">
    <citation type="submission" date="2018-07" db="EMBL/GenBank/DDBJ databases">
        <title>Dyadobacter roseus sp. nov., isolated from rose rhizosphere soil.</title>
        <authorList>
            <person name="Chen L."/>
        </authorList>
    </citation>
    <scope>NUCLEOTIDE SEQUENCE [LARGE SCALE GENOMIC DNA]</scope>
    <source>
        <strain evidence="1 2">RS19</strain>
    </source>
</reference>
<evidence type="ECO:0000313" key="1">
    <source>
        <dbReference type="EMBL" id="REA62349.1"/>
    </source>
</evidence>
<gene>
    <name evidence="1" type="ORF">DSL64_08780</name>
</gene>
<name>A0A3D8YG91_9BACT</name>
<keyword evidence="2" id="KW-1185">Reference proteome</keyword>
<dbReference type="EMBL" id="QNUL01000005">
    <property type="protein sequence ID" value="REA62349.1"/>
    <property type="molecule type" value="Genomic_DNA"/>
</dbReference>
<protein>
    <submittedName>
        <fullName evidence="1">Uncharacterized protein</fullName>
    </submittedName>
</protein>
<proteinExistence type="predicted"/>
<dbReference type="AlphaFoldDB" id="A0A3D8YG91"/>
<accession>A0A3D8YG91</accession>